<evidence type="ECO:0000313" key="10">
    <source>
        <dbReference type="Proteomes" id="UP000197679"/>
    </source>
</evidence>
<dbReference type="InterPro" id="IPR051536">
    <property type="entry name" value="UDG_Type-4/5"/>
</dbReference>
<evidence type="ECO:0000256" key="5">
    <source>
        <dbReference type="ARBA" id="ARBA00023004"/>
    </source>
</evidence>
<evidence type="ECO:0000256" key="7">
    <source>
        <dbReference type="ARBA" id="ARBA00023204"/>
    </source>
</evidence>
<feature type="domain" description="Uracil-DNA glycosylase-like" evidence="8">
    <location>
        <begin position="33"/>
        <end position="178"/>
    </location>
</feature>
<dbReference type="GeneID" id="33313885"/>
<evidence type="ECO:0000256" key="1">
    <source>
        <dbReference type="ARBA" id="ARBA00022485"/>
    </source>
</evidence>
<dbReference type="OrthoDB" id="8612at2157"/>
<evidence type="ECO:0000256" key="3">
    <source>
        <dbReference type="ARBA" id="ARBA00022763"/>
    </source>
</evidence>
<proteinExistence type="predicted"/>
<dbReference type="RefSeq" id="WP_088819817.1">
    <property type="nucleotide sequence ID" value="NZ_CP019964.1"/>
</dbReference>
<dbReference type="Pfam" id="PF03167">
    <property type="entry name" value="UDG"/>
    <property type="match status" value="1"/>
</dbReference>
<sequence>MKIDKTLESLASQVNSMKKFGDAVVFERVSDLFMEKGEKLSLLIIGEAPGYEEVRIGKPFVGRSGKLLDKWLQVLQVKDYVITNVVKSHPVDAKTQYNRKPTEEEIAYWRPILEKEIKALKPKAILCLGDVAYKTLTNSGRTITSTIKEGIRFEYNGIPVIIYFHPSYLLRNKDYDWKPDMVKIKEVLDSLKSQSKL</sequence>
<dbReference type="GO" id="GO:0051539">
    <property type="term" value="F:4 iron, 4 sulfur cluster binding"/>
    <property type="evidence" value="ECO:0007669"/>
    <property type="project" value="UniProtKB-KW"/>
</dbReference>
<keyword evidence="3" id="KW-0227">DNA damage</keyword>
<evidence type="ECO:0000256" key="4">
    <source>
        <dbReference type="ARBA" id="ARBA00022801"/>
    </source>
</evidence>
<name>A0A218NMG5_9ARCH</name>
<organism evidence="9 10">
    <name type="scientific">Candidatus Mancarchaeum acidiphilum</name>
    <dbReference type="NCBI Taxonomy" id="1920749"/>
    <lineage>
        <taxon>Archaea</taxon>
        <taxon>Candidatus Micrarchaeota</taxon>
        <taxon>Candidatus Mancarchaeum</taxon>
    </lineage>
</organism>
<dbReference type="GO" id="GO:0006281">
    <property type="term" value="P:DNA repair"/>
    <property type="evidence" value="ECO:0007669"/>
    <property type="project" value="UniProtKB-KW"/>
</dbReference>
<keyword evidence="2" id="KW-0479">Metal-binding</keyword>
<dbReference type="EMBL" id="CP019964">
    <property type="protein sequence ID" value="ASI13653.1"/>
    <property type="molecule type" value="Genomic_DNA"/>
</dbReference>
<dbReference type="KEGG" id="marh:Mia14_0327"/>
<dbReference type="Gene3D" id="3.40.470.10">
    <property type="entry name" value="Uracil-DNA glycosylase-like domain"/>
    <property type="match status" value="1"/>
</dbReference>
<evidence type="ECO:0000259" key="8">
    <source>
        <dbReference type="SMART" id="SM00986"/>
    </source>
</evidence>
<keyword evidence="1" id="KW-0004">4Fe-4S</keyword>
<evidence type="ECO:0000256" key="2">
    <source>
        <dbReference type="ARBA" id="ARBA00022723"/>
    </source>
</evidence>
<dbReference type="SMART" id="SM00987">
    <property type="entry name" value="UreE_C"/>
    <property type="match status" value="1"/>
</dbReference>
<dbReference type="Proteomes" id="UP000197679">
    <property type="component" value="Chromosome"/>
</dbReference>
<dbReference type="GO" id="GO:0046872">
    <property type="term" value="F:metal ion binding"/>
    <property type="evidence" value="ECO:0007669"/>
    <property type="project" value="UniProtKB-KW"/>
</dbReference>
<dbReference type="AlphaFoldDB" id="A0A218NMG5"/>
<evidence type="ECO:0000256" key="6">
    <source>
        <dbReference type="ARBA" id="ARBA00023014"/>
    </source>
</evidence>
<dbReference type="GO" id="GO:0097506">
    <property type="term" value="F:deaminated base DNA N-glycosylase activity"/>
    <property type="evidence" value="ECO:0007669"/>
    <property type="project" value="UniProtKB-ARBA"/>
</dbReference>
<dbReference type="PANTHER" id="PTHR33693">
    <property type="entry name" value="TYPE-5 URACIL-DNA GLYCOSYLASE"/>
    <property type="match status" value="1"/>
</dbReference>
<reference evidence="9 10" key="1">
    <citation type="journal article" date="2017" name="Nat. Commun.">
        <title>'ARMAN' archaea depend on association with euryarchaeal host in culture and in situ.</title>
        <authorList>
            <person name="Golyshina O."/>
            <person name="Toshchakov S."/>
            <person name="Makarova K."/>
            <person name="Gavrilov S."/>
            <person name="Korzhenkov A."/>
            <person name="La Cono V."/>
            <person name="Arcadi E."/>
            <person name="Nechitaylo T."/>
            <person name="Ferrer M."/>
            <person name="Kublanov I."/>
            <person name="Wolf Y."/>
            <person name="Yakimov M."/>
            <person name="Golyshin P."/>
            <person name="Slesarev A."/>
            <person name="Kozyavkin S."/>
        </authorList>
    </citation>
    <scope>NUCLEOTIDE SEQUENCE [LARGE SCALE GENOMIC DNA]</scope>
    <source>
        <strain evidence="9 10">Mia14</strain>
    </source>
</reference>
<keyword evidence="5" id="KW-0408">Iron</keyword>
<dbReference type="PANTHER" id="PTHR33693:SF1">
    <property type="entry name" value="TYPE-4 URACIL-DNA GLYCOSYLASE"/>
    <property type="match status" value="1"/>
</dbReference>
<dbReference type="CDD" id="cd10030">
    <property type="entry name" value="UDG-F4_TTUDGA_SPO1dp_like"/>
    <property type="match status" value="1"/>
</dbReference>
<evidence type="ECO:0000313" key="9">
    <source>
        <dbReference type="EMBL" id="ASI13653.1"/>
    </source>
</evidence>
<protein>
    <submittedName>
        <fullName evidence="9">Uracil-DNA glycosylase</fullName>
    </submittedName>
</protein>
<accession>A0A218NMG5</accession>
<keyword evidence="6" id="KW-0411">Iron-sulfur</keyword>
<keyword evidence="7" id="KW-0234">DNA repair</keyword>
<dbReference type="SUPFAM" id="SSF52141">
    <property type="entry name" value="Uracil-DNA glycosylase-like"/>
    <property type="match status" value="1"/>
</dbReference>
<gene>
    <name evidence="9" type="ORF">Mia14_0327</name>
</gene>
<dbReference type="SMART" id="SM00986">
    <property type="entry name" value="UDG"/>
    <property type="match status" value="1"/>
</dbReference>
<dbReference type="InterPro" id="IPR005122">
    <property type="entry name" value="Uracil-DNA_glycosylase-like"/>
</dbReference>
<keyword evidence="10" id="KW-1185">Reference proteome</keyword>
<keyword evidence="4" id="KW-0378">Hydrolase</keyword>
<dbReference type="InterPro" id="IPR036895">
    <property type="entry name" value="Uracil-DNA_glycosylase-like_sf"/>
</dbReference>